<evidence type="ECO:0000259" key="1">
    <source>
        <dbReference type="Pfam" id="PF01425"/>
    </source>
</evidence>
<comment type="caution">
    <text evidence="2">The sequence shown here is derived from an EMBL/GenBank/DDBJ whole genome shotgun (WGS) entry which is preliminary data.</text>
</comment>
<dbReference type="PANTHER" id="PTHR42678:SF34">
    <property type="entry name" value="OS04G0183300 PROTEIN"/>
    <property type="match status" value="1"/>
</dbReference>
<dbReference type="OrthoDB" id="566138at2759"/>
<dbReference type="AlphaFoldDB" id="A0A9P8SFN2"/>
<gene>
    <name evidence="2" type="ORF">HRG_09397</name>
</gene>
<dbReference type="PANTHER" id="PTHR42678">
    <property type="entry name" value="AMIDASE"/>
    <property type="match status" value="1"/>
</dbReference>
<keyword evidence="3" id="KW-1185">Reference proteome</keyword>
<reference evidence="2" key="1">
    <citation type="submission" date="2021-09" db="EMBL/GenBank/DDBJ databases">
        <title>A high-quality genome of the endoparasitic fungus Hirsutella rhossiliensis with a comparison of Hirsutella genomes reveals transposable elements contributing to genome size variation.</title>
        <authorList>
            <person name="Lin R."/>
            <person name="Jiao Y."/>
            <person name="Sun X."/>
            <person name="Ling J."/>
            <person name="Xie B."/>
            <person name="Cheng X."/>
        </authorList>
    </citation>
    <scope>NUCLEOTIDE SEQUENCE</scope>
    <source>
        <strain evidence="2">HR02</strain>
    </source>
</reference>
<organism evidence="2 3">
    <name type="scientific">Hirsutella rhossiliensis</name>
    <dbReference type="NCBI Taxonomy" id="111463"/>
    <lineage>
        <taxon>Eukaryota</taxon>
        <taxon>Fungi</taxon>
        <taxon>Dikarya</taxon>
        <taxon>Ascomycota</taxon>
        <taxon>Pezizomycotina</taxon>
        <taxon>Sordariomycetes</taxon>
        <taxon>Hypocreomycetidae</taxon>
        <taxon>Hypocreales</taxon>
        <taxon>Ophiocordycipitaceae</taxon>
        <taxon>Hirsutella</taxon>
    </lineage>
</organism>
<name>A0A9P8SFN2_9HYPO</name>
<dbReference type="Pfam" id="PF01425">
    <property type="entry name" value="Amidase"/>
    <property type="match status" value="1"/>
</dbReference>
<sequence length="524" mass="56639">MQSFSGPSPYDIHLATSEELVSGLGQGRYTSVDLVNAYIGRTREVNGALRAVMELNPDAKSIAAELDSERARGQLRGPLHGLPVLVKGNMGTRDRMQTNAGSYALHDSVVPADSTVARKLREHGLVILGKASLTEWSMFRSDNSSHAWNAVLGHTYGAYCPKQCPGGSSGGGAVAADLGLAWATLGTETSGSIVSPCERNNVVGIKPTVGLTSRYLVVPVSEHQDSVGPMTRTVKDAAKLLQVIAGADPRDSYTLASPFKGPPPDYPAACRASGLRGKRIGIARNVLEESHHEVWHVLETFENAVSIMAKVGATIVDNADFTAYSRWKKLKHNPVTRADFATNISQYLSRLEKNPHNIHNIHDLCAFTRSHPKEEFPRRNTANWDTAIEAKMSNTCPLFDAIYQENLFLGGEGGIIGALERHGLDAVILPSAVAYSIPALVGTPIVTVPLGAASDLVPFETEAGWDAVEKGPGIPFGISFLGRRWSEETLIEMAFAFEQQTLVRDSVNRHVTPRVDLADYIDEP</sequence>
<dbReference type="RefSeq" id="XP_044717128.1">
    <property type="nucleotide sequence ID" value="XM_044867868.1"/>
</dbReference>
<evidence type="ECO:0000313" key="2">
    <source>
        <dbReference type="EMBL" id="KAH0959615.1"/>
    </source>
</evidence>
<dbReference type="GeneID" id="68358526"/>
<dbReference type="InterPro" id="IPR036928">
    <property type="entry name" value="AS_sf"/>
</dbReference>
<feature type="domain" description="Amidase" evidence="1">
    <location>
        <begin position="33"/>
        <end position="490"/>
    </location>
</feature>
<dbReference type="Proteomes" id="UP000824596">
    <property type="component" value="Unassembled WGS sequence"/>
</dbReference>
<accession>A0A9P8SFN2</accession>
<protein>
    <submittedName>
        <fullName evidence="2">Amidase domain-containing protein</fullName>
    </submittedName>
</protein>
<evidence type="ECO:0000313" key="3">
    <source>
        <dbReference type="Proteomes" id="UP000824596"/>
    </source>
</evidence>
<proteinExistence type="predicted"/>
<dbReference type="Gene3D" id="3.90.1300.10">
    <property type="entry name" value="Amidase signature (AS) domain"/>
    <property type="match status" value="1"/>
</dbReference>
<dbReference type="InterPro" id="IPR023631">
    <property type="entry name" value="Amidase_dom"/>
</dbReference>
<dbReference type="EMBL" id="JAIZPD010000012">
    <property type="protein sequence ID" value="KAH0959615.1"/>
    <property type="molecule type" value="Genomic_DNA"/>
</dbReference>
<dbReference type="SUPFAM" id="SSF75304">
    <property type="entry name" value="Amidase signature (AS) enzymes"/>
    <property type="match status" value="1"/>
</dbReference>